<evidence type="ECO:0000256" key="6">
    <source>
        <dbReference type="ARBA" id="ARBA00023239"/>
    </source>
</evidence>
<sequence>MDTPNPILDGKQTLDIREIMSILPHRYPFLLIDRVVEIERKKRIVAIKNVTMNEPFFQGHFPGMPVMPGVMVIEAIAQAGGTLLMPEVPDRDKLLIMFTSIERAKFRRPVVPGDQLRIEIDVLNWKPRRAKMEGRALVDGKLACEATVMCQLVPRPDAQGTEAAPAAESAAESAPAQEAVSTVSAE</sequence>
<dbReference type="InterPro" id="IPR029069">
    <property type="entry name" value="HotDog_dom_sf"/>
</dbReference>
<dbReference type="SUPFAM" id="SSF54637">
    <property type="entry name" value="Thioesterase/thiol ester dehydrase-isomerase"/>
    <property type="match status" value="1"/>
</dbReference>
<dbReference type="HAMAP" id="MF_00406">
    <property type="entry name" value="FabZ"/>
    <property type="match status" value="1"/>
</dbReference>
<comment type="subcellular location">
    <subcellularLocation>
        <location evidence="1 8">Cytoplasm</location>
    </subcellularLocation>
</comment>
<evidence type="ECO:0000256" key="1">
    <source>
        <dbReference type="ARBA" id="ARBA00004496"/>
    </source>
</evidence>
<comment type="similarity">
    <text evidence="8">Belongs to the thioester dehydratase family. FabZ subfamily.</text>
</comment>
<dbReference type="InterPro" id="IPR013114">
    <property type="entry name" value="FabA_FabZ"/>
</dbReference>
<reference evidence="10" key="1">
    <citation type="journal article" date="2020" name="mSystems">
        <title>Genome- and Community-Level Interaction Insights into Carbon Utilization and Element Cycling Functions of Hydrothermarchaeota in Hydrothermal Sediment.</title>
        <authorList>
            <person name="Zhou Z."/>
            <person name="Liu Y."/>
            <person name="Xu W."/>
            <person name="Pan J."/>
            <person name="Luo Z.H."/>
            <person name="Li M."/>
        </authorList>
    </citation>
    <scope>NUCLEOTIDE SEQUENCE [LARGE SCALE GENOMIC DNA]</scope>
    <source>
        <strain evidence="10">SpSt-855</strain>
    </source>
</reference>
<keyword evidence="6 8" id="KW-0456">Lyase</keyword>
<comment type="caution">
    <text evidence="10">The sequence shown here is derived from an EMBL/GenBank/DDBJ whole genome shotgun (WGS) entry which is preliminary data.</text>
</comment>
<dbReference type="NCBIfam" id="TIGR01750">
    <property type="entry name" value="fabZ"/>
    <property type="match status" value="1"/>
</dbReference>
<feature type="compositionally biased region" description="Low complexity" evidence="9">
    <location>
        <begin position="162"/>
        <end position="179"/>
    </location>
</feature>
<name>A0A7V4XU32_9BACT</name>
<proteinExistence type="inferred from homology"/>
<dbReference type="FunFam" id="3.10.129.10:FF:000001">
    <property type="entry name" value="3-hydroxyacyl-[acyl-carrier-protein] dehydratase FabZ"/>
    <property type="match status" value="1"/>
</dbReference>
<dbReference type="AlphaFoldDB" id="A0A7V4XU32"/>
<evidence type="ECO:0000313" key="10">
    <source>
        <dbReference type="EMBL" id="HGY95097.1"/>
    </source>
</evidence>
<dbReference type="Pfam" id="PF07977">
    <property type="entry name" value="FabA"/>
    <property type="match status" value="1"/>
</dbReference>
<dbReference type="GO" id="GO:0005737">
    <property type="term" value="C:cytoplasm"/>
    <property type="evidence" value="ECO:0007669"/>
    <property type="project" value="UniProtKB-SubCell"/>
</dbReference>
<organism evidence="10">
    <name type="scientific">Acidobacterium capsulatum</name>
    <dbReference type="NCBI Taxonomy" id="33075"/>
    <lineage>
        <taxon>Bacteria</taxon>
        <taxon>Pseudomonadati</taxon>
        <taxon>Acidobacteriota</taxon>
        <taxon>Terriglobia</taxon>
        <taxon>Terriglobales</taxon>
        <taxon>Acidobacteriaceae</taxon>
        <taxon>Acidobacterium</taxon>
    </lineage>
</organism>
<keyword evidence="4 8" id="KW-0441">Lipid A biosynthesis</keyword>
<comment type="catalytic activity">
    <reaction evidence="8">
        <text>a (3R)-hydroxyacyl-[ACP] = a (2E)-enoyl-[ACP] + H2O</text>
        <dbReference type="Rhea" id="RHEA:13097"/>
        <dbReference type="Rhea" id="RHEA-COMP:9925"/>
        <dbReference type="Rhea" id="RHEA-COMP:9945"/>
        <dbReference type="ChEBI" id="CHEBI:15377"/>
        <dbReference type="ChEBI" id="CHEBI:78784"/>
        <dbReference type="ChEBI" id="CHEBI:78827"/>
        <dbReference type="EC" id="4.2.1.59"/>
    </reaction>
</comment>
<gene>
    <name evidence="8 10" type="primary">fabZ</name>
    <name evidence="10" type="ORF">ENW50_10520</name>
</gene>
<dbReference type="EMBL" id="DTKL01000065">
    <property type="protein sequence ID" value="HGY95097.1"/>
    <property type="molecule type" value="Genomic_DNA"/>
</dbReference>
<evidence type="ECO:0000256" key="3">
    <source>
        <dbReference type="ARBA" id="ARBA00022516"/>
    </source>
</evidence>
<dbReference type="PANTHER" id="PTHR30272">
    <property type="entry name" value="3-HYDROXYACYL-[ACYL-CARRIER-PROTEIN] DEHYDRATASE"/>
    <property type="match status" value="1"/>
</dbReference>
<keyword evidence="2 8" id="KW-0963">Cytoplasm</keyword>
<evidence type="ECO:0000256" key="4">
    <source>
        <dbReference type="ARBA" id="ARBA00022556"/>
    </source>
</evidence>
<feature type="region of interest" description="Disordered" evidence="9">
    <location>
        <begin position="158"/>
        <end position="186"/>
    </location>
</feature>
<protein>
    <recommendedName>
        <fullName evidence="8">3-hydroxyacyl-[acyl-carrier-protein] dehydratase FabZ</fullName>
        <ecNumber evidence="8">4.2.1.59</ecNumber>
    </recommendedName>
    <alternativeName>
        <fullName evidence="8">(3R)-hydroxymyristoyl-[acyl-carrier-protein] dehydratase</fullName>
        <shortName evidence="8">(3R)-hydroxymyristoyl-ACP dehydrase</shortName>
    </alternativeName>
    <alternativeName>
        <fullName evidence="8">Beta-hydroxyacyl-ACP dehydratase</fullName>
    </alternativeName>
</protein>
<evidence type="ECO:0000256" key="2">
    <source>
        <dbReference type="ARBA" id="ARBA00022490"/>
    </source>
</evidence>
<accession>A0A7V4XU32</accession>
<dbReference type="GO" id="GO:0006633">
    <property type="term" value="P:fatty acid biosynthetic process"/>
    <property type="evidence" value="ECO:0007669"/>
    <property type="project" value="UniProtKB-UniRule"/>
</dbReference>
<dbReference type="NCBIfam" id="NF000582">
    <property type="entry name" value="PRK00006.1"/>
    <property type="match status" value="1"/>
</dbReference>
<dbReference type="GO" id="GO:0019171">
    <property type="term" value="F:(3R)-hydroxyacyl-[acyl-carrier-protein] dehydratase activity"/>
    <property type="evidence" value="ECO:0007669"/>
    <property type="project" value="UniProtKB-EC"/>
</dbReference>
<comment type="function">
    <text evidence="7 8">Involved in unsaturated fatty acids biosynthesis. Catalyzes the dehydration of short chain beta-hydroxyacyl-ACPs and long chain saturated and unsaturated beta-hydroxyacyl-ACPs.</text>
</comment>
<dbReference type="CDD" id="cd01288">
    <property type="entry name" value="FabZ"/>
    <property type="match status" value="1"/>
</dbReference>
<dbReference type="EC" id="4.2.1.59" evidence="8"/>
<evidence type="ECO:0000256" key="9">
    <source>
        <dbReference type="SAM" id="MobiDB-lite"/>
    </source>
</evidence>
<keyword evidence="5 8" id="KW-0443">Lipid metabolism</keyword>
<evidence type="ECO:0000256" key="5">
    <source>
        <dbReference type="ARBA" id="ARBA00023098"/>
    </source>
</evidence>
<dbReference type="GO" id="GO:0009245">
    <property type="term" value="P:lipid A biosynthetic process"/>
    <property type="evidence" value="ECO:0007669"/>
    <property type="project" value="UniProtKB-UniRule"/>
</dbReference>
<evidence type="ECO:0000256" key="8">
    <source>
        <dbReference type="HAMAP-Rule" id="MF_00406"/>
    </source>
</evidence>
<feature type="active site" evidence="8">
    <location>
        <position position="60"/>
    </location>
</feature>
<dbReference type="GO" id="GO:0016020">
    <property type="term" value="C:membrane"/>
    <property type="evidence" value="ECO:0007669"/>
    <property type="project" value="GOC"/>
</dbReference>
<keyword evidence="3 8" id="KW-0444">Lipid biosynthesis</keyword>
<dbReference type="PANTHER" id="PTHR30272:SF1">
    <property type="entry name" value="3-HYDROXYACYL-[ACYL-CARRIER-PROTEIN] DEHYDRATASE"/>
    <property type="match status" value="1"/>
</dbReference>
<dbReference type="Gene3D" id="3.10.129.10">
    <property type="entry name" value="Hotdog Thioesterase"/>
    <property type="match status" value="1"/>
</dbReference>
<evidence type="ECO:0000256" key="7">
    <source>
        <dbReference type="ARBA" id="ARBA00025049"/>
    </source>
</evidence>
<dbReference type="InterPro" id="IPR010084">
    <property type="entry name" value="FabZ"/>
</dbReference>